<dbReference type="SUPFAM" id="SSF52540">
    <property type="entry name" value="P-loop containing nucleoside triphosphate hydrolases"/>
    <property type="match status" value="1"/>
</dbReference>
<dbReference type="SMART" id="SM00862">
    <property type="entry name" value="Trans_reg_C"/>
    <property type="match status" value="1"/>
</dbReference>
<name>A0A4R4ZWT0_9ACTN</name>
<evidence type="ECO:0000256" key="4">
    <source>
        <dbReference type="ARBA" id="ARBA00023163"/>
    </source>
</evidence>
<dbReference type="AlphaFoldDB" id="A0A4R4ZWT0"/>
<dbReference type="PROSITE" id="PS50005">
    <property type="entry name" value="TPR"/>
    <property type="match status" value="1"/>
</dbReference>
<dbReference type="InterPro" id="IPR051677">
    <property type="entry name" value="AfsR-DnrI-RedD_regulator"/>
</dbReference>
<dbReference type="GO" id="GO:0043531">
    <property type="term" value="F:ADP binding"/>
    <property type="evidence" value="ECO:0007669"/>
    <property type="project" value="InterPro"/>
</dbReference>
<feature type="repeat" description="TPR" evidence="5">
    <location>
        <begin position="867"/>
        <end position="900"/>
    </location>
</feature>
<evidence type="ECO:0000313" key="9">
    <source>
        <dbReference type="EMBL" id="TDD63385.1"/>
    </source>
</evidence>
<keyword evidence="3 6" id="KW-0238">DNA-binding</keyword>
<accession>A0A4R4ZWT0</accession>
<dbReference type="SMART" id="SM01043">
    <property type="entry name" value="BTAD"/>
    <property type="match status" value="1"/>
</dbReference>
<dbReference type="Pfam" id="PF00486">
    <property type="entry name" value="Trans_reg_C"/>
    <property type="match status" value="1"/>
</dbReference>
<keyword evidence="10" id="KW-1185">Reference proteome</keyword>
<feature type="region of interest" description="Disordered" evidence="7">
    <location>
        <begin position="1022"/>
        <end position="1051"/>
    </location>
</feature>
<dbReference type="Gene3D" id="1.25.40.10">
    <property type="entry name" value="Tetratricopeptide repeat domain"/>
    <property type="match status" value="2"/>
</dbReference>
<dbReference type="Pfam" id="PF03704">
    <property type="entry name" value="BTAD"/>
    <property type="match status" value="1"/>
</dbReference>
<dbReference type="InterPro" id="IPR011990">
    <property type="entry name" value="TPR-like_helical_dom_sf"/>
</dbReference>
<dbReference type="Proteomes" id="UP000295124">
    <property type="component" value="Unassembled WGS sequence"/>
</dbReference>
<organism evidence="9 10">
    <name type="scientific">Kribbella antibiotica</name>
    <dbReference type="NCBI Taxonomy" id="190195"/>
    <lineage>
        <taxon>Bacteria</taxon>
        <taxon>Bacillati</taxon>
        <taxon>Actinomycetota</taxon>
        <taxon>Actinomycetes</taxon>
        <taxon>Propionibacteriales</taxon>
        <taxon>Kribbellaceae</taxon>
        <taxon>Kribbella</taxon>
    </lineage>
</organism>
<dbReference type="Gene3D" id="3.40.50.300">
    <property type="entry name" value="P-loop containing nucleotide triphosphate hydrolases"/>
    <property type="match status" value="1"/>
</dbReference>
<keyword evidence="5" id="KW-0802">TPR repeat</keyword>
<dbReference type="PRINTS" id="PR00364">
    <property type="entry name" value="DISEASERSIST"/>
</dbReference>
<evidence type="ECO:0000256" key="7">
    <source>
        <dbReference type="SAM" id="MobiDB-lite"/>
    </source>
</evidence>
<keyword evidence="2" id="KW-0805">Transcription regulation</keyword>
<evidence type="ECO:0000256" key="2">
    <source>
        <dbReference type="ARBA" id="ARBA00023015"/>
    </source>
</evidence>
<evidence type="ECO:0000259" key="8">
    <source>
        <dbReference type="PROSITE" id="PS51755"/>
    </source>
</evidence>
<feature type="domain" description="OmpR/PhoB-type" evidence="8">
    <location>
        <begin position="1"/>
        <end position="97"/>
    </location>
</feature>
<gene>
    <name evidence="9" type="ORF">E1263_00060</name>
</gene>
<dbReference type="OrthoDB" id="4326794at2"/>
<evidence type="ECO:0000256" key="6">
    <source>
        <dbReference type="PROSITE-ProRule" id="PRU01091"/>
    </source>
</evidence>
<comment type="similarity">
    <text evidence="1">Belongs to the AfsR/DnrI/RedD regulatory family.</text>
</comment>
<evidence type="ECO:0000313" key="10">
    <source>
        <dbReference type="Proteomes" id="UP000295124"/>
    </source>
</evidence>
<reference evidence="9 10" key="1">
    <citation type="submission" date="2019-03" db="EMBL/GenBank/DDBJ databases">
        <title>Draft genome sequences of novel Actinobacteria.</title>
        <authorList>
            <person name="Sahin N."/>
            <person name="Ay H."/>
            <person name="Saygin H."/>
        </authorList>
    </citation>
    <scope>NUCLEOTIDE SEQUENCE [LARGE SCALE GENOMIC DNA]</scope>
    <source>
        <strain evidence="9 10">JCM 13523</strain>
    </source>
</reference>
<dbReference type="EMBL" id="SMKX01000001">
    <property type="protein sequence ID" value="TDD63385.1"/>
    <property type="molecule type" value="Genomic_DNA"/>
</dbReference>
<dbReference type="SUPFAM" id="SSF46894">
    <property type="entry name" value="C-terminal effector domain of the bipartite response regulators"/>
    <property type="match status" value="1"/>
</dbReference>
<evidence type="ECO:0000256" key="5">
    <source>
        <dbReference type="PROSITE-ProRule" id="PRU00339"/>
    </source>
</evidence>
<dbReference type="InterPro" id="IPR016032">
    <property type="entry name" value="Sig_transdc_resp-reg_C-effctor"/>
</dbReference>
<dbReference type="InterPro" id="IPR019734">
    <property type="entry name" value="TPR_rpt"/>
</dbReference>
<dbReference type="SUPFAM" id="SSF48452">
    <property type="entry name" value="TPR-like"/>
    <property type="match status" value="3"/>
</dbReference>
<evidence type="ECO:0000256" key="1">
    <source>
        <dbReference type="ARBA" id="ARBA00005820"/>
    </source>
</evidence>
<dbReference type="PANTHER" id="PTHR35807:SF1">
    <property type="entry name" value="TRANSCRIPTIONAL REGULATOR REDD"/>
    <property type="match status" value="1"/>
</dbReference>
<dbReference type="PROSITE" id="PS51755">
    <property type="entry name" value="OMPR_PHOB"/>
    <property type="match status" value="1"/>
</dbReference>
<protein>
    <submittedName>
        <fullName evidence="9">Tetratricopeptide repeat protein</fullName>
    </submittedName>
</protein>
<dbReference type="GO" id="GO:0003677">
    <property type="term" value="F:DNA binding"/>
    <property type="evidence" value="ECO:0007669"/>
    <property type="project" value="UniProtKB-UniRule"/>
</dbReference>
<dbReference type="Gene3D" id="1.10.10.10">
    <property type="entry name" value="Winged helix-like DNA-binding domain superfamily/Winged helix DNA-binding domain"/>
    <property type="match status" value="1"/>
</dbReference>
<proteinExistence type="inferred from homology"/>
<feature type="DNA-binding region" description="OmpR/PhoB-type" evidence="6">
    <location>
        <begin position="1"/>
        <end position="97"/>
    </location>
</feature>
<dbReference type="InterPro" id="IPR041664">
    <property type="entry name" value="AAA_16"/>
</dbReference>
<dbReference type="InterPro" id="IPR036388">
    <property type="entry name" value="WH-like_DNA-bd_sf"/>
</dbReference>
<dbReference type="SMART" id="SM00028">
    <property type="entry name" value="TPR"/>
    <property type="match status" value="6"/>
</dbReference>
<dbReference type="InterPro" id="IPR005158">
    <property type="entry name" value="BTAD"/>
</dbReference>
<dbReference type="GO" id="GO:0000160">
    <property type="term" value="P:phosphorelay signal transduction system"/>
    <property type="evidence" value="ECO:0007669"/>
    <property type="project" value="InterPro"/>
</dbReference>
<evidence type="ECO:0000256" key="3">
    <source>
        <dbReference type="ARBA" id="ARBA00023125"/>
    </source>
</evidence>
<dbReference type="InterPro" id="IPR001867">
    <property type="entry name" value="OmpR/PhoB-type_DNA-bd"/>
</dbReference>
<dbReference type="InterPro" id="IPR027417">
    <property type="entry name" value="P-loop_NTPase"/>
</dbReference>
<comment type="caution">
    <text evidence="9">The sequence shown here is derived from an EMBL/GenBank/DDBJ whole genome shotgun (WGS) entry which is preliminary data.</text>
</comment>
<dbReference type="PANTHER" id="PTHR35807">
    <property type="entry name" value="TRANSCRIPTIONAL REGULATOR REDD-RELATED"/>
    <property type="match status" value="1"/>
</dbReference>
<dbReference type="Pfam" id="PF13424">
    <property type="entry name" value="TPR_12"/>
    <property type="match status" value="2"/>
</dbReference>
<keyword evidence="4" id="KW-0804">Transcription</keyword>
<dbReference type="GO" id="GO:0006355">
    <property type="term" value="P:regulation of DNA-templated transcription"/>
    <property type="evidence" value="ECO:0007669"/>
    <property type="project" value="InterPro"/>
</dbReference>
<sequence>MAVVPPLWSFGVLGPLEVRRDAVAIAVPAAKHRIVLAALALRAGQTVPVERLIEMLWDQEPPSGARATCQAYVMRLRQTLGDPDLIRTAPGGYWLDVPKEQVDLFRFAELVVQVRETPTAQGQSALLHQALAEWRGPVLADVPSEALQRDEVPALVEQRMLALEQRIEVDLELGAHDRLVGELRALTAEHPFRERFWASLMLSLYRASRSADALQVYRELDAMLTASLGLGPGEPVRRLHEAILRKDPALDLDTAPRPSTTLPPDIGDFVGRTEEIALATELLVEQHPTSAPILVLSGPPGVGKSALAVHLARQLLHEFPDGVLHVNLHGYSISPAMTLTQAYGYLLRALGIASERVPLDPADQELLYQSLLTDKRVLLVLDNAADADHVRRLLPAEPRCAVLVTSRSDLRGLTALQGARRVRLDVLSSGEARALVAAIAGQVIDPLAGDELASLCGGLPLALRIAAANLSSRPRPDVAEYVAELRADDRLAALAVDGDESAAVLSAFAPSYRALKPDAARLFRLLGLVPGVDFTAPVAAALLDVPVGTAGRLLEQLSAASLVQQYEPRRYQFHDLLRLYAVTTAHDEDDEVARTAALRRVYEVLLQTAEAAAELLHPTLQRMPRPASKRESSLADDLEAAAWFDAEHPNLIAAVEQATTVAPEYSWHLADALRGYLSARRLDADLLSTTDTALAAAVLAEADGVLPWLRNNRGMLFWSRGDYPRAVEDLTMALAEHSVSGDRIGAAVAIGNLGVVHLELGDLDAAVAFSSEALATSRELGEQRLEAASLVVLGTIHLERGELDDATACLTEALTQCGQFGLAHTGAVARNILGGVCLRQGRIGAAFEHHRAALVELRRLRARHDEAEVLQNLGATYREAGDYGQAVAHCERALRLAVETGNLRYKADALNTLASVEHLTGDTRSAVAKHASALELSRSAGYRQGEITALIGLGRTLAPADGVLHLEAALELARSTGFRLREAQALSVLAEVELALGRFEPAAWHGAGSLEMERAMGLARGVASGVPPGEASTPRQPDVTVGAQDGDVSAR</sequence>
<dbReference type="Pfam" id="PF13191">
    <property type="entry name" value="AAA_16"/>
    <property type="match status" value="1"/>
</dbReference>
<dbReference type="CDD" id="cd15831">
    <property type="entry name" value="BTAD"/>
    <property type="match status" value="1"/>
</dbReference>